<dbReference type="AlphaFoldDB" id="A0A1H0DFP6"/>
<feature type="domain" description="SGNH hydrolase-type esterase" evidence="1">
    <location>
        <begin position="60"/>
        <end position="198"/>
    </location>
</feature>
<dbReference type="Proteomes" id="UP000198704">
    <property type="component" value="Unassembled WGS sequence"/>
</dbReference>
<name>A0A1H0DFP6_9HYPH</name>
<dbReference type="RefSeq" id="WP_091717849.1">
    <property type="nucleotide sequence ID" value="NZ_FNHS01000010.1"/>
</dbReference>
<proteinExistence type="predicted"/>
<keyword evidence="2" id="KW-0378">Hydrolase</keyword>
<dbReference type="SUPFAM" id="SSF52266">
    <property type="entry name" value="SGNH hydrolase"/>
    <property type="match status" value="1"/>
</dbReference>
<dbReference type="GO" id="GO:0016788">
    <property type="term" value="F:hydrolase activity, acting on ester bonds"/>
    <property type="evidence" value="ECO:0007669"/>
    <property type="project" value="UniProtKB-ARBA"/>
</dbReference>
<dbReference type="InterPro" id="IPR013830">
    <property type="entry name" value="SGNH_hydro"/>
</dbReference>
<dbReference type="EMBL" id="FNHS01000010">
    <property type="protein sequence ID" value="SDN69000.1"/>
    <property type="molecule type" value="Genomic_DNA"/>
</dbReference>
<evidence type="ECO:0000313" key="2">
    <source>
        <dbReference type="EMBL" id="SDN69000.1"/>
    </source>
</evidence>
<evidence type="ECO:0000259" key="1">
    <source>
        <dbReference type="Pfam" id="PF13472"/>
    </source>
</evidence>
<sequence>MRAPWFEAVARPWRHGRIVGRYRAERHPGICAALRAATPDSVLLVGNSHAEYIGTPDFGGRPSLNIAVGGSTAADCARHLAGLRVPVRCAASVLIIGTNDIMRWRRPEQARSVARFEAEVRRILESLEAWSAQVFVAAVPPVGAWTTGRDPAAVAVFSGRLAALCAERGHRFIDPFAALRDGAGGIAGSGLYRDGVHLADYTRLATELAGLTVIDRDPTPCRDTRSWAEPVAAPARSALAPSGPRSFRTAAPNPAANLRVLRAAWAGRP</sequence>
<evidence type="ECO:0000313" key="3">
    <source>
        <dbReference type="Proteomes" id="UP000198704"/>
    </source>
</evidence>
<dbReference type="Gene3D" id="3.40.50.1110">
    <property type="entry name" value="SGNH hydrolase"/>
    <property type="match status" value="1"/>
</dbReference>
<dbReference type="OrthoDB" id="8355047at2"/>
<gene>
    <name evidence="2" type="ORF">SAMN05216360_110149</name>
</gene>
<dbReference type="InterPro" id="IPR036514">
    <property type="entry name" value="SGNH_hydro_sf"/>
</dbReference>
<organism evidence="2 3">
    <name type="scientific">Methylobacterium phyllostachyos</name>
    <dbReference type="NCBI Taxonomy" id="582672"/>
    <lineage>
        <taxon>Bacteria</taxon>
        <taxon>Pseudomonadati</taxon>
        <taxon>Pseudomonadota</taxon>
        <taxon>Alphaproteobacteria</taxon>
        <taxon>Hyphomicrobiales</taxon>
        <taxon>Methylobacteriaceae</taxon>
        <taxon>Methylobacterium</taxon>
    </lineage>
</organism>
<dbReference type="Pfam" id="PF13472">
    <property type="entry name" value="Lipase_GDSL_2"/>
    <property type="match status" value="1"/>
</dbReference>
<dbReference type="STRING" id="582672.SAMN05216360_110149"/>
<protein>
    <submittedName>
        <fullName evidence="2">GDSL-like Lipase/Acylhydrolase family protein</fullName>
    </submittedName>
</protein>
<keyword evidence="3" id="KW-1185">Reference proteome</keyword>
<reference evidence="3" key="1">
    <citation type="submission" date="2016-10" db="EMBL/GenBank/DDBJ databases">
        <authorList>
            <person name="Varghese N."/>
            <person name="Submissions S."/>
        </authorList>
    </citation>
    <scope>NUCLEOTIDE SEQUENCE [LARGE SCALE GENOMIC DNA]</scope>
    <source>
        <strain evidence="3">BL47</strain>
    </source>
</reference>
<accession>A0A1H0DFP6</accession>